<dbReference type="GO" id="GO:0016491">
    <property type="term" value="F:oxidoreductase activity"/>
    <property type="evidence" value="ECO:0007669"/>
    <property type="project" value="UniProtKB-KW"/>
</dbReference>
<organism evidence="5 6">
    <name type="scientific">Dipteronia dyeriana</name>
    <dbReference type="NCBI Taxonomy" id="168575"/>
    <lineage>
        <taxon>Eukaryota</taxon>
        <taxon>Viridiplantae</taxon>
        <taxon>Streptophyta</taxon>
        <taxon>Embryophyta</taxon>
        <taxon>Tracheophyta</taxon>
        <taxon>Spermatophyta</taxon>
        <taxon>Magnoliopsida</taxon>
        <taxon>eudicotyledons</taxon>
        <taxon>Gunneridae</taxon>
        <taxon>Pentapetalae</taxon>
        <taxon>rosids</taxon>
        <taxon>malvids</taxon>
        <taxon>Sapindales</taxon>
        <taxon>Sapindaceae</taxon>
        <taxon>Hippocastanoideae</taxon>
        <taxon>Acereae</taxon>
        <taxon>Dipteronia</taxon>
    </lineage>
</organism>
<comment type="caution">
    <text evidence="5">The sequence shown here is derived from an EMBL/GenBank/DDBJ whole genome shotgun (WGS) entry which is preliminary data.</text>
</comment>
<evidence type="ECO:0000313" key="6">
    <source>
        <dbReference type="Proteomes" id="UP001280121"/>
    </source>
</evidence>
<evidence type="ECO:0000256" key="1">
    <source>
        <dbReference type="ARBA" id="ARBA00022630"/>
    </source>
</evidence>
<name>A0AAE0CS27_9ROSI</name>
<reference evidence="5" key="1">
    <citation type="journal article" date="2023" name="Plant J.">
        <title>Genome sequences and population genomics provide insights into the demographic history, inbreeding, and mutation load of two 'living fossil' tree species of Dipteronia.</title>
        <authorList>
            <person name="Feng Y."/>
            <person name="Comes H.P."/>
            <person name="Chen J."/>
            <person name="Zhu S."/>
            <person name="Lu R."/>
            <person name="Zhang X."/>
            <person name="Li P."/>
            <person name="Qiu J."/>
            <person name="Olsen K.M."/>
            <person name="Qiu Y."/>
        </authorList>
    </citation>
    <scope>NUCLEOTIDE SEQUENCE</scope>
    <source>
        <strain evidence="5">KIB01</strain>
    </source>
</reference>
<gene>
    <name evidence="5" type="ORF">Ddye_007895</name>
</gene>
<evidence type="ECO:0000256" key="3">
    <source>
        <dbReference type="ARBA" id="ARBA00023002"/>
    </source>
</evidence>
<dbReference type="InterPro" id="IPR016169">
    <property type="entry name" value="FAD-bd_PCMH_sub2"/>
</dbReference>
<keyword evidence="6" id="KW-1185">Reference proteome</keyword>
<accession>A0AAE0CS27</accession>
<keyword evidence="2" id="KW-0274">FAD</keyword>
<keyword evidence="3" id="KW-0560">Oxidoreductase</keyword>
<evidence type="ECO:0000259" key="4">
    <source>
        <dbReference type="Pfam" id="PF08031"/>
    </source>
</evidence>
<keyword evidence="1" id="KW-0285">Flavoprotein</keyword>
<feature type="domain" description="Berberine/berberine-like" evidence="4">
    <location>
        <begin position="10"/>
        <end position="67"/>
    </location>
</feature>
<dbReference type="Proteomes" id="UP001280121">
    <property type="component" value="Unassembled WGS sequence"/>
</dbReference>
<dbReference type="EMBL" id="JANJYI010000002">
    <property type="protein sequence ID" value="KAK2661362.1"/>
    <property type="molecule type" value="Genomic_DNA"/>
</dbReference>
<protein>
    <recommendedName>
        <fullName evidence="4">Berberine/berberine-like domain-containing protein</fullName>
    </recommendedName>
</protein>
<dbReference type="Pfam" id="PF08031">
    <property type="entry name" value="BBE"/>
    <property type="match status" value="1"/>
</dbReference>
<dbReference type="GO" id="GO:0050660">
    <property type="term" value="F:flavin adenine dinucleotide binding"/>
    <property type="evidence" value="ECO:0007669"/>
    <property type="project" value="InterPro"/>
</dbReference>
<evidence type="ECO:0000313" key="5">
    <source>
        <dbReference type="EMBL" id="KAK2661362.1"/>
    </source>
</evidence>
<dbReference type="InterPro" id="IPR012951">
    <property type="entry name" value="BBE"/>
</dbReference>
<feature type="non-terminal residue" evidence="5">
    <location>
        <position position="72"/>
    </location>
</feature>
<sequence length="72" mass="8289">MDVSSGPREAFLNYSDVDIGNISCNQTTFKYSQVYGVKYYKGNFQRLVNVKAIVDPHNFFKNEQSIPSVKYQ</sequence>
<dbReference type="PANTHER" id="PTHR32448">
    <property type="entry name" value="OS08G0158400 PROTEIN"/>
    <property type="match status" value="1"/>
</dbReference>
<evidence type="ECO:0000256" key="2">
    <source>
        <dbReference type="ARBA" id="ARBA00022827"/>
    </source>
</evidence>
<dbReference type="Gene3D" id="3.30.465.10">
    <property type="match status" value="1"/>
</dbReference>
<dbReference type="AlphaFoldDB" id="A0AAE0CS27"/>
<proteinExistence type="predicted"/>